<feature type="compositionally biased region" description="Basic and acidic residues" evidence="1">
    <location>
        <begin position="24"/>
        <end position="45"/>
    </location>
</feature>
<dbReference type="RefSeq" id="WP_317701914.1">
    <property type="nucleotide sequence ID" value="NZ_CP136921.1"/>
</dbReference>
<sequence length="60" mass="6744">MGSPRQGAQAPWRLRQRGYPARMLPERRLAEHRSGAKDGRHGAHADLHANYSRDACPVLI</sequence>
<proteinExistence type="predicted"/>
<accession>A0ABZ0J2K9</accession>
<name>A0ABZ0J2K9_9BURK</name>
<organism evidence="2 3">
    <name type="scientific">Diaphorobacter limosus</name>
    <dbReference type="NCBI Taxonomy" id="3036128"/>
    <lineage>
        <taxon>Bacteria</taxon>
        <taxon>Pseudomonadati</taxon>
        <taxon>Pseudomonadota</taxon>
        <taxon>Betaproteobacteria</taxon>
        <taxon>Burkholderiales</taxon>
        <taxon>Comamonadaceae</taxon>
        <taxon>Diaphorobacter</taxon>
    </lineage>
</organism>
<protein>
    <submittedName>
        <fullName evidence="2">Uncharacterized protein</fullName>
    </submittedName>
</protein>
<dbReference type="EMBL" id="CP136921">
    <property type="protein sequence ID" value="WOO32455.1"/>
    <property type="molecule type" value="Genomic_DNA"/>
</dbReference>
<reference evidence="2 3" key="1">
    <citation type="submission" date="2023-03" db="EMBL/GenBank/DDBJ databases">
        <title>Diaphorobacter basophil sp. nov., isolated from a sewage-treatment plant.</title>
        <authorList>
            <person name="Yang K."/>
        </authorList>
    </citation>
    <scope>NUCLEOTIDE SEQUENCE [LARGE SCALE GENOMIC DNA]</scope>
    <source>
        <strain evidence="2 3">Y-1</strain>
    </source>
</reference>
<evidence type="ECO:0000256" key="1">
    <source>
        <dbReference type="SAM" id="MobiDB-lite"/>
    </source>
</evidence>
<feature type="region of interest" description="Disordered" evidence="1">
    <location>
        <begin position="1"/>
        <end position="45"/>
    </location>
</feature>
<keyword evidence="3" id="KW-1185">Reference proteome</keyword>
<gene>
    <name evidence="2" type="ORF">P4826_19080</name>
</gene>
<evidence type="ECO:0000313" key="2">
    <source>
        <dbReference type="EMBL" id="WOO32455.1"/>
    </source>
</evidence>
<dbReference type="Proteomes" id="UP001303211">
    <property type="component" value="Chromosome"/>
</dbReference>
<evidence type="ECO:0000313" key="3">
    <source>
        <dbReference type="Proteomes" id="UP001303211"/>
    </source>
</evidence>